<sequence length="295" mass="32076">MRIGRHMPTNSKLVKAAQTAREIGCEAIQIFASNPTGWRPPADNAALYASFAAAVETYQLDPVVIHAPYLINLGTTDEVIWEKSITLLTWTLQRGGLLGARYVVFHTGSHRGAGVESGLARIVQAIERILPATPEEVMLLLENDVGAGNALGHSFDHLGKVLAQLPQYQQRLGICLDTAHLWGAGHDISSSSATLEVLHACDATFGLERLQVIHLNDTEKALGSHRDVHARLGEGIIGTEGLQTLLQDPRVQHVAVLMETPIKLDEQQKEDWLHDSGEIAKAKALAGRPGYASRY</sequence>
<feature type="binding site" evidence="7">
    <location>
        <position position="66"/>
    </location>
    <ligand>
        <name>Zn(2+)</name>
        <dbReference type="ChEBI" id="CHEBI:29105"/>
        <label>1</label>
    </ligand>
</feature>
<dbReference type="CDD" id="cd00019">
    <property type="entry name" value="AP2Ec"/>
    <property type="match status" value="1"/>
</dbReference>
<proteinExistence type="inferred from homology"/>
<dbReference type="Pfam" id="PF01261">
    <property type="entry name" value="AP_endonuc_2"/>
    <property type="match status" value="1"/>
</dbReference>
<evidence type="ECO:0000256" key="5">
    <source>
        <dbReference type="ARBA" id="ARBA00022833"/>
    </source>
</evidence>
<feature type="binding site" evidence="7">
    <location>
        <position position="106"/>
    </location>
    <ligand>
        <name>Zn(2+)</name>
        <dbReference type="ChEBI" id="CHEBI:29105"/>
        <label>1</label>
    </ligand>
</feature>
<comment type="caution">
    <text evidence="9">The sequence shown here is derived from an EMBL/GenBank/DDBJ whole genome shotgun (WGS) entry which is preliminary data.</text>
</comment>
<dbReference type="OrthoDB" id="9805666at2"/>
<comment type="catalytic activity">
    <reaction evidence="7">
        <text>Endonucleolytic cleavage to 5'-phosphooligonucleotide end-products.</text>
        <dbReference type="EC" id="3.1.21.2"/>
    </reaction>
</comment>
<keyword evidence="10" id="KW-1185">Reference proteome</keyword>
<dbReference type="EC" id="3.1.21.2" evidence="7"/>
<evidence type="ECO:0000313" key="9">
    <source>
        <dbReference type="EMBL" id="GCF06766.1"/>
    </source>
</evidence>
<dbReference type="HAMAP" id="MF_00152">
    <property type="entry name" value="Nfo"/>
    <property type="match status" value="1"/>
</dbReference>
<feature type="binding site" evidence="7">
    <location>
        <position position="177"/>
    </location>
    <ligand>
        <name>Zn(2+)</name>
        <dbReference type="ChEBI" id="CHEBI:29105"/>
        <label>2</label>
    </ligand>
</feature>
<feature type="binding site" evidence="7">
    <location>
        <position position="180"/>
    </location>
    <ligand>
        <name>Zn(2+)</name>
        <dbReference type="ChEBI" id="CHEBI:29105"/>
        <label>3</label>
    </ligand>
</feature>
<keyword evidence="7" id="KW-0540">Nuclease</keyword>
<evidence type="ECO:0000256" key="1">
    <source>
        <dbReference type="ARBA" id="ARBA00005340"/>
    </source>
</evidence>
<feature type="binding site" evidence="7">
    <location>
        <position position="227"/>
    </location>
    <ligand>
        <name>Zn(2+)</name>
        <dbReference type="ChEBI" id="CHEBI:29105"/>
        <label>3</label>
    </ligand>
</feature>
<feature type="binding site" evidence="7">
    <location>
        <position position="229"/>
    </location>
    <ligand>
        <name>Zn(2+)</name>
        <dbReference type="ChEBI" id="CHEBI:29105"/>
        <label>3</label>
    </ligand>
</feature>
<comment type="function">
    <text evidence="7">Endonuclease IV plays a role in DNA repair. It cleaves phosphodiester bonds at apurinic or apyrimidinic (AP) sites, generating a 3'-hydroxyl group and a 5'-terminal sugar phosphate.</text>
</comment>
<dbReference type="NCBIfam" id="TIGR00587">
    <property type="entry name" value="nfo"/>
    <property type="match status" value="1"/>
</dbReference>
<organism evidence="9 10">
    <name type="scientific">Dictyobacter arantiisoli</name>
    <dbReference type="NCBI Taxonomy" id="2014874"/>
    <lineage>
        <taxon>Bacteria</taxon>
        <taxon>Bacillati</taxon>
        <taxon>Chloroflexota</taxon>
        <taxon>Ktedonobacteria</taxon>
        <taxon>Ktedonobacterales</taxon>
        <taxon>Dictyobacteraceae</taxon>
        <taxon>Dictyobacter</taxon>
    </lineage>
</organism>
<keyword evidence="5 7" id="KW-0862">Zinc</keyword>
<dbReference type="FunFam" id="3.20.20.150:FF:000001">
    <property type="entry name" value="Probable endonuclease 4"/>
    <property type="match status" value="1"/>
</dbReference>
<protein>
    <recommendedName>
        <fullName evidence="7">Probable endonuclease 4</fullName>
        <ecNumber evidence="7">3.1.21.2</ecNumber>
    </recommendedName>
    <alternativeName>
        <fullName evidence="7">Endodeoxyribonuclease IV</fullName>
    </alternativeName>
    <alternativeName>
        <fullName evidence="7">Endonuclease IV</fullName>
    </alternativeName>
</protein>
<dbReference type="InterPro" id="IPR001719">
    <property type="entry name" value="AP_endonuc_2"/>
</dbReference>
<evidence type="ECO:0000256" key="6">
    <source>
        <dbReference type="ARBA" id="ARBA00023204"/>
    </source>
</evidence>
<dbReference type="PROSITE" id="PS00729">
    <property type="entry name" value="AP_NUCLEASE_F2_1"/>
    <property type="match status" value="1"/>
</dbReference>
<evidence type="ECO:0000256" key="3">
    <source>
        <dbReference type="ARBA" id="ARBA00022763"/>
    </source>
</evidence>
<feature type="domain" description="Xylose isomerase-like TIM barrel" evidence="8">
    <location>
        <begin position="19"/>
        <end position="267"/>
    </location>
</feature>
<dbReference type="PROSITE" id="PS51432">
    <property type="entry name" value="AP_NUCLEASE_F2_4"/>
    <property type="match status" value="1"/>
</dbReference>
<dbReference type="InterPro" id="IPR013022">
    <property type="entry name" value="Xyl_isomerase-like_TIM-brl"/>
</dbReference>
<dbReference type="EMBL" id="BIXY01000002">
    <property type="protein sequence ID" value="GCF06766.1"/>
    <property type="molecule type" value="Genomic_DNA"/>
</dbReference>
<dbReference type="GO" id="GO:0008833">
    <property type="term" value="F:deoxyribonuclease IV (phage-T4-induced) activity"/>
    <property type="evidence" value="ECO:0007669"/>
    <property type="project" value="UniProtKB-UniRule"/>
</dbReference>
<dbReference type="GO" id="GO:0008270">
    <property type="term" value="F:zinc ion binding"/>
    <property type="evidence" value="ECO:0007669"/>
    <property type="project" value="UniProtKB-UniRule"/>
</dbReference>
<feature type="binding site" evidence="7">
    <location>
        <position position="259"/>
    </location>
    <ligand>
        <name>Zn(2+)</name>
        <dbReference type="ChEBI" id="CHEBI:29105"/>
        <label>2</label>
    </ligand>
</feature>
<dbReference type="InterPro" id="IPR036237">
    <property type="entry name" value="Xyl_isomerase-like_sf"/>
</dbReference>
<dbReference type="Proteomes" id="UP000322530">
    <property type="component" value="Unassembled WGS sequence"/>
</dbReference>
<comment type="similarity">
    <text evidence="1 7">Belongs to the AP endonuclease 2 family.</text>
</comment>
<gene>
    <name evidence="7 9" type="primary">nfo</name>
    <name evidence="9" type="ORF">KDI_03300</name>
</gene>
<keyword evidence="6 7" id="KW-0234">DNA repair</keyword>
<keyword evidence="2 7" id="KW-0479">Metal-binding</keyword>
<accession>A0A5A5T6F6</accession>
<evidence type="ECO:0000256" key="2">
    <source>
        <dbReference type="ARBA" id="ARBA00022723"/>
    </source>
</evidence>
<keyword evidence="7 9" id="KW-0255">Endonuclease</keyword>
<dbReference type="SMART" id="SM00518">
    <property type="entry name" value="AP2Ec"/>
    <property type="match status" value="1"/>
</dbReference>
<dbReference type="AlphaFoldDB" id="A0A5A5T6F6"/>
<keyword evidence="4 7" id="KW-0378">Hydrolase</keyword>
<dbReference type="GO" id="GO:0008081">
    <property type="term" value="F:phosphoric diester hydrolase activity"/>
    <property type="evidence" value="ECO:0007669"/>
    <property type="project" value="TreeGrafter"/>
</dbReference>
<evidence type="ECO:0000256" key="4">
    <source>
        <dbReference type="ARBA" id="ARBA00022801"/>
    </source>
</evidence>
<comment type="cofactor">
    <cofactor evidence="7">
        <name>Zn(2+)</name>
        <dbReference type="ChEBI" id="CHEBI:29105"/>
    </cofactor>
    <text evidence="7">Binds 3 Zn(2+) ions.</text>
</comment>
<dbReference type="InterPro" id="IPR018246">
    <property type="entry name" value="AP_endonuc_F2_Zn_BS"/>
</dbReference>
<dbReference type="PANTHER" id="PTHR21445">
    <property type="entry name" value="ENDONUCLEASE IV ENDODEOXYRIBONUCLEASE IV"/>
    <property type="match status" value="1"/>
</dbReference>
<evidence type="ECO:0000256" key="7">
    <source>
        <dbReference type="HAMAP-Rule" id="MF_00152"/>
    </source>
</evidence>
<dbReference type="GO" id="GO:0003677">
    <property type="term" value="F:DNA binding"/>
    <property type="evidence" value="ECO:0007669"/>
    <property type="project" value="InterPro"/>
</dbReference>
<reference evidence="9 10" key="1">
    <citation type="submission" date="2019-01" db="EMBL/GenBank/DDBJ databases">
        <title>Draft genome sequence of Dictyobacter sp. Uno17.</title>
        <authorList>
            <person name="Wang C.M."/>
            <person name="Zheng Y."/>
            <person name="Sakai Y."/>
            <person name="Abe K."/>
            <person name="Yokota A."/>
            <person name="Yabe S."/>
        </authorList>
    </citation>
    <scope>NUCLEOTIDE SEQUENCE [LARGE SCALE GENOMIC DNA]</scope>
    <source>
        <strain evidence="9 10">Uno17</strain>
    </source>
</reference>
<evidence type="ECO:0000313" key="10">
    <source>
        <dbReference type="Proteomes" id="UP000322530"/>
    </source>
</evidence>
<feature type="binding site" evidence="7">
    <location>
        <position position="142"/>
    </location>
    <ligand>
        <name>Zn(2+)</name>
        <dbReference type="ChEBI" id="CHEBI:29105"/>
        <label>1</label>
    </ligand>
</feature>
<dbReference type="SUPFAM" id="SSF51658">
    <property type="entry name" value="Xylose isomerase-like"/>
    <property type="match status" value="1"/>
</dbReference>
<name>A0A5A5T6F6_9CHLR</name>
<dbReference type="GO" id="GO:0003906">
    <property type="term" value="F:DNA-(apurinic or apyrimidinic site) endonuclease activity"/>
    <property type="evidence" value="ECO:0007669"/>
    <property type="project" value="TreeGrafter"/>
</dbReference>
<dbReference type="GO" id="GO:0006284">
    <property type="term" value="P:base-excision repair"/>
    <property type="evidence" value="ECO:0007669"/>
    <property type="project" value="TreeGrafter"/>
</dbReference>
<feature type="binding site" evidence="7">
    <location>
        <position position="214"/>
    </location>
    <ligand>
        <name>Zn(2+)</name>
        <dbReference type="ChEBI" id="CHEBI:29105"/>
        <label>2</label>
    </ligand>
</feature>
<keyword evidence="3 7" id="KW-0227">DNA damage</keyword>
<dbReference type="Gene3D" id="3.20.20.150">
    <property type="entry name" value="Divalent-metal-dependent TIM barrel enzymes"/>
    <property type="match status" value="1"/>
</dbReference>
<feature type="binding site" evidence="7">
    <location>
        <position position="142"/>
    </location>
    <ligand>
        <name>Zn(2+)</name>
        <dbReference type="ChEBI" id="CHEBI:29105"/>
        <label>2</label>
    </ligand>
</feature>
<dbReference type="RefSeq" id="WP_149399669.1">
    <property type="nucleotide sequence ID" value="NZ_BIXY01000002.1"/>
</dbReference>
<evidence type="ECO:0000259" key="8">
    <source>
        <dbReference type="Pfam" id="PF01261"/>
    </source>
</evidence>
<dbReference type="PANTHER" id="PTHR21445:SF0">
    <property type="entry name" value="APURINIC-APYRIMIDINIC ENDONUCLEASE"/>
    <property type="match status" value="1"/>
</dbReference>